<sequence length="218" mass="24805">MKLIKNVFISACLCFGVAASSFAQENQNVTVKYNSNKLISAYITYIVDGSNYKVSTAINIPLYKMRFSTEGSIKNGIFELETYKDVRNGKVYADAVVKNGQLTYGKAKETKNSVTLELPTFDLFSIAFQLSYFGKLPDSFQYTNGKKIYKMDPLVMNESSKMVDIDGVQAKEITYSFHGNDKKQIVVKKIEGQKYPSYLSYEKDGDRYNFKFDRIVQN</sequence>
<reference evidence="2" key="1">
    <citation type="journal article" date="2012" name="Vet. Microbiol.">
        <title>Comparative genomic analyses of the Taylorellae.</title>
        <authorList>
            <person name="Hauser H."/>
            <person name="Richter D.C."/>
            <person name="van Tonder A."/>
            <person name="Clark L."/>
            <person name="Preston A."/>
        </authorList>
    </citation>
    <scope>NUCLEOTIDE SEQUENCE</scope>
    <source>
        <strain evidence="2">14/45</strain>
    </source>
</reference>
<evidence type="ECO:0000313" key="2">
    <source>
        <dbReference type="EMBL" id="CCG19123.1"/>
    </source>
</evidence>
<protein>
    <recommendedName>
        <fullName evidence="3">Outer membrane protein</fullName>
    </recommendedName>
</protein>
<organism evidence="2">
    <name type="scientific">Taylorella asinigenitalis 14/45</name>
    <dbReference type="NCBI Taxonomy" id="1091495"/>
    <lineage>
        <taxon>Bacteria</taxon>
        <taxon>Pseudomonadati</taxon>
        <taxon>Pseudomonadota</taxon>
        <taxon>Betaproteobacteria</taxon>
        <taxon>Burkholderiales</taxon>
        <taxon>Alcaligenaceae</taxon>
        <taxon>Taylorella</taxon>
    </lineage>
</organism>
<dbReference type="HOGENOM" id="CLU_110745_0_0_4"/>
<name>I7JLP9_9BURK</name>
<feature type="signal peptide" evidence="1">
    <location>
        <begin position="1"/>
        <end position="23"/>
    </location>
</feature>
<dbReference type="BioCyc" id="TASI1091495:G13GE-321-MONOMER"/>
<dbReference type="RefSeq" id="WP_015551266.1">
    <property type="nucleotide sequence ID" value="NC_021033.1"/>
</dbReference>
<dbReference type="EMBL" id="HE681424">
    <property type="protein sequence ID" value="CCG19123.1"/>
    <property type="molecule type" value="Genomic_DNA"/>
</dbReference>
<evidence type="ECO:0000256" key="1">
    <source>
        <dbReference type="SAM" id="SignalP"/>
    </source>
</evidence>
<evidence type="ECO:0008006" key="3">
    <source>
        <dbReference type="Google" id="ProtNLM"/>
    </source>
</evidence>
<keyword evidence="1" id="KW-0732">Signal</keyword>
<dbReference type="KEGG" id="tat:KUM_0321"/>
<gene>
    <name evidence="2" type="ORF">KUM_0321</name>
</gene>
<dbReference type="AlphaFoldDB" id="I7JLP9"/>
<feature type="chain" id="PRO_5003711298" description="Outer membrane protein" evidence="1">
    <location>
        <begin position="24"/>
        <end position="218"/>
    </location>
</feature>
<accession>I7JLP9</accession>
<proteinExistence type="predicted"/>